<evidence type="ECO:0000313" key="4">
    <source>
        <dbReference type="Proteomes" id="UP001330812"/>
    </source>
</evidence>
<dbReference type="EMBL" id="CP142149">
    <property type="protein sequence ID" value="WSE34781.1"/>
    <property type="molecule type" value="Genomic_DNA"/>
</dbReference>
<feature type="domain" description="Amidohydrolase 3" evidence="2">
    <location>
        <begin position="2"/>
        <end position="74"/>
    </location>
</feature>
<dbReference type="Pfam" id="PF07969">
    <property type="entry name" value="Amidohydro_3"/>
    <property type="match status" value="1"/>
</dbReference>
<protein>
    <submittedName>
        <fullName evidence="3">Amidohydrolase family protein</fullName>
    </submittedName>
</protein>
<reference evidence="3 4" key="1">
    <citation type="journal article" date="2015" name="Int. J. Syst. Evol. Microbiol.">
        <title>Amycolatopsis rhabdoformis sp. nov., an actinomycete isolated from a tropical forest soil.</title>
        <authorList>
            <person name="Souza W.R."/>
            <person name="Silva R.E."/>
            <person name="Goodfellow M."/>
            <person name="Busarakam K."/>
            <person name="Figueiro F.S."/>
            <person name="Ferreira D."/>
            <person name="Rodrigues-Filho E."/>
            <person name="Moraes L.A.B."/>
            <person name="Zucchi T.D."/>
        </authorList>
    </citation>
    <scope>NUCLEOTIDE SEQUENCE [LARGE SCALE GENOMIC DNA]</scope>
    <source>
        <strain evidence="3 4">NCIMB 14900</strain>
    </source>
</reference>
<sequence>MFEEVAADGGFPRSVRWFFDHAETVSEASLDRITELGGAVSIQNRMMSQGSAFADRYGTAKAANTPPIRQMPDRGPAELTVSTTPTRAPASPMKSS</sequence>
<evidence type="ECO:0000313" key="3">
    <source>
        <dbReference type="EMBL" id="WSE34781.1"/>
    </source>
</evidence>
<dbReference type="RefSeq" id="WP_326837588.1">
    <property type="nucleotide sequence ID" value="NZ_CP142149.1"/>
</dbReference>
<evidence type="ECO:0000259" key="2">
    <source>
        <dbReference type="Pfam" id="PF07969"/>
    </source>
</evidence>
<organism evidence="3 4">
    <name type="scientific">Amycolatopsis rhabdoformis</name>
    <dbReference type="NCBI Taxonomy" id="1448059"/>
    <lineage>
        <taxon>Bacteria</taxon>
        <taxon>Bacillati</taxon>
        <taxon>Actinomycetota</taxon>
        <taxon>Actinomycetes</taxon>
        <taxon>Pseudonocardiales</taxon>
        <taxon>Pseudonocardiaceae</taxon>
        <taxon>Amycolatopsis</taxon>
    </lineage>
</organism>
<proteinExistence type="predicted"/>
<accession>A0ABZ1ILN6</accession>
<gene>
    <name evidence="3" type="ORF">VSH64_22315</name>
</gene>
<feature type="region of interest" description="Disordered" evidence="1">
    <location>
        <begin position="63"/>
        <end position="96"/>
    </location>
</feature>
<evidence type="ECO:0000256" key="1">
    <source>
        <dbReference type="SAM" id="MobiDB-lite"/>
    </source>
</evidence>
<dbReference type="Gene3D" id="3.20.20.140">
    <property type="entry name" value="Metal-dependent hydrolases"/>
    <property type="match status" value="1"/>
</dbReference>
<dbReference type="InterPro" id="IPR013108">
    <property type="entry name" value="Amidohydro_3"/>
</dbReference>
<name>A0ABZ1ILN6_9PSEU</name>
<dbReference type="Proteomes" id="UP001330812">
    <property type="component" value="Chromosome"/>
</dbReference>
<keyword evidence="4" id="KW-1185">Reference proteome</keyword>